<keyword evidence="1" id="KW-0378">Hydrolase</keyword>
<dbReference type="PANTHER" id="PTHR43156:SF2">
    <property type="entry name" value="STAGE II SPORULATION PROTEIN E"/>
    <property type="match status" value="1"/>
</dbReference>
<sequence>TGDRVVLYTDGITEAVNAEGELYGEDRLHAVIRDLSHDLTAREVADAILEALAAFRNGIEARDDMTLMVLRVLEPDPARVEDNREELIETA</sequence>
<accession>A0A538U359</accession>
<feature type="non-terminal residue" evidence="3">
    <location>
        <position position="1"/>
    </location>
</feature>
<evidence type="ECO:0000256" key="1">
    <source>
        <dbReference type="ARBA" id="ARBA00022801"/>
    </source>
</evidence>
<evidence type="ECO:0000313" key="3">
    <source>
        <dbReference type="EMBL" id="TMQ70325.1"/>
    </source>
</evidence>
<protein>
    <recommendedName>
        <fullName evidence="2">PPM-type phosphatase domain-containing protein</fullName>
    </recommendedName>
</protein>
<organism evidence="3 4">
    <name type="scientific">Eiseniibacteriota bacterium</name>
    <dbReference type="NCBI Taxonomy" id="2212470"/>
    <lineage>
        <taxon>Bacteria</taxon>
        <taxon>Candidatus Eiseniibacteriota</taxon>
    </lineage>
</organism>
<dbReference type="PANTHER" id="PTHR43156">
    <property type="entry name" value="STAGE II SPORULATION PROTEIN E-RELATED"/>
    <property type="match status" value="1"/>
</dbReference>
<dbReference type="InterPro" id="IPR001932">
    <property type="entry name" value="PPM-type_phosphatase-like_dom"/>
</dbReference>
<dbReference type="InterPro" id="IPR036457">
    <property type="entry name" value="PPM-type-like_dom_sf"/>
</dbReference>
<reference evidence="3 4" key="1">
    <citation type="journal article" date="2019" name="Nat. Microbiol.">
        <title>Mediterranean grassland soil C-N compound turnover is dependent on rainfall and depth, and is mediated by genomically divergent microorganisms.</title>
        <authorList>
            <person name="Diamond S."/>
            <person name="Andeer P.F."/>
            <person name="Li Z."/>
            <person name="Crits-Christoph A."/>
            <person name="Burstein D."/>
            <person name="Anantharaman K."/>
            <person name="Lane K.R."/>
            <person name="Thomas B.C."/>
            <person name="Pan C."/>
            <person name="Northen T.R."/>
            <person name="Banfield J.F."/>
        </authorList>
    </citation>
    <scope>NUCLEOTIDE SEQUENCE [LARGE SCALE GENOMIC DNA]</scope>
    <source>
        <strain evidence="3">WS_10</strain>
    </source>
</reference>
<comment type="caution">
    <text evidence="3">The sequence shown here is derived from an EMBL/GenBank/DDBJ whole genome shotgun (WGS) entry which is preliminary data.</text>
</comment>
<dbReference type="SUPFAM" id="SSF81606">
    <property type="entry name" value="PP2C-like"/>
    <property type="match status" value="1"/>
</dbReference>
<dbReference type="Gene3D" id="3.60.40.10">
    <property type="entry name" value="PPM-type phosphatase domain"/>
    <property type="match status" value="1"/>
</dbReference>
<gene>
    <name evidence="3" type="ORF">E6K80_08880</name>
</gene>
<proteinExistence type="predicted"/>
<dbReference type="GO" id="GO:0016791">
    <property type="term" value="F:phosphatase activity"/>
    <property type="evidence" value="ECO:0007669"/>
    <property type="project" value="TreeGrafter"/>
</dbReference>
<feature type="domain" description="PPM-type phosphatase" evidence="2">
    <location>
        <begin position="2"/>
        <end position="72"/>
    </location>
</feature>
<name>A0A538U359_UNCEI</name>
<dbReference type="InterPro" id="IPR052016">
    <property type="entry name" value="Bact_Sigma-Reg"/>
</dbReference>
<dbReference type="EMBL" id="VBPA01000216">
    <property type="protein sequence ID" value="TMQ70325.1"/>
    <property type="molecule type" value="Genomic_DNA"/>
</dbReference>
<evidence type="ECO:0000313" key="4">
    <source>
        <dbReference type="Proteomes" id="UP000319836"/>
    </source>
</evidence>
<dbReference type="Proteomes" id="UP000319836">
    <property type="component" value="Unassembled WGS sequence"/>
</dbReference>
<evidence type="ECO:0000259" key="2">
    <source>
        <dbReference type="Pfam" id="PF07228"/>
    </source>
</evidence>
<dbReference type="Pfam" id="PF07228">
    <property type="entry name" value="SpoIIE"/>
    <property type="match status" value="1"/>
</dbReference>
<dbReference type="AlphaFoldDB" id="A0A538U359"/>